<feature type="transmembrane region" description="Helical" evidence="6">
    <location>
        <begin position="117"/>
        <end position="138"/>
    </location>
</feature>
<comment type="subcellular location">
    <subcellularLocation>
        <location evidence="1">Cell membrane</location>
        <topology evidence="1">Multi-pass membrane protein</topology>
    </subcellularLocation>
</comment>
<name>A0ABT2FZ04_9CORY</name>
<keyword evidence="5 6" id="KW-0472">Membrane</keyword>
<dbReference type="RefSeq" id="WP_259427770.1">
    <property type="nucleotide sequence ID" value="NZ_JANWTC010000005.1"/>
</dbReference>
<dbReference type="Pfam" id="PF02690">
    <property type="entry name" value="Na_Pi_cotrans"/>
    <property type="match status" value="2"/>
</dbReference>
<feature type="transmembrane region" description="Helical" evidence="6">
    <location>
        <begin position="308"/>
        <end position="331"/>
    </location>
</feature>
<keyword evidence="3 6" id="KW-0812">Transmembrane</keyword>
<feature type="transmembrane region" description="Helical" evidence="6">
    <location>
        <begin position="337"/>
        <end position="359"/>
    </location>
</feature>
<protein>
    <submittedName>
        <fullName evidence="7">Na/Pi symporter</fullName>
    </submittedName>
</protein>
<keyword evidence="8" id="KW-1185">Reference proteome</keyword>
<feature type="transmembrane region" description="Helical" evidence="6">
    <location>
        <begin position="38"/>
        <end position="59"/>
    </location>
</feature>
<evidence type="ECO:0000256" key="5">
    <source>
        <dbReference type="ARBA" id="ARBA00023136"/>
    </source>
</evidence>
<proteinExistence type="predicted"/>
<evidence type="ECO:0000256" key="4">
    <source>
        <dbReference type="ARBA" id="ARBA00022989"/>
    </source>
</evidence>
<evidence type="ECO:0000256" key="1">
    <source>
        <dbReference type="ARBA" id="ARBA00004651"/>
    </source>
</evidence>
<dbReference type="NCBIfam" id="NF037997">
    <property type="entry name" value="Na_Pi_symport"/>
    <property type="match status" value="1"/>
</dbReference>
<feature type="transmembrane region" description="Helical" evidence="6">
    <location>
        <begin position="380"/>
        <end position="406"/>
    </location>
</feature>
<dbReference type="PANTHER" id="PTHR10010">
    <property type="entry name" value="SOLUTE CARRIER FAMILY 34 SODIUM PHOSPHATE , MEMBER 2-RELATED"/>
    <property type="match status" value="1"/>
</dbReference>
<dbReference type="InterPro" id="IPR003841">
    <property type="entry name" value="Na/Pi_transpt"/>
</dbReference>
<sequence>MTAGRTRPIPLPGTQHFINPRKIPAERDFVALSTFGAAVRWAGVAGAVLMMITAIYLILDGAQGLSTGTVARLFELATNPFIGLLIGILATAAIQSSTTVTTLTVAAVGTGAVSVPVAIPIILGANIGTTVTASLVAFSYVGDRANFRRAFTSASLHTWFNLTFVCLIFPLELLFHPLQRFTNLVADSLLAEGTTGTSRGLFTIFSPLIGAIGTDGLLGSLLSPYVAAVAGIVLGVVLVLTAVRILNAQLSVLTAAATRTLLERSSGASDALGVFSGTVGTAAVQASSITVSSLLPFAVSKSLKLREILTLTLGANVGTTLMALITALAVPGSLGPYAVQAGLVHVTFNTTGTLLVLLIRPLREWLIRLAELSGRLAARGYSYAATAMLLGYFLIPAVVILIYTFLS</sequence>
<keyword evidence="4 6" id="KW-1133">Transmembrane helix</keyword>
<organism evidence="7 8">
    <name type="scientific">Corynebacterium lemuris</name>
    <dbReference type="NCBI Taxonomy" id="1859292"/>
    <lineage>
        <taxon>Bacteria</taxon>
        <taxon>Bacillati</taxon>
        <taxon>Actinomycetota</taxon>
        <taxon>Actinomycetes</taxon>
        <taxon>Mycobacteriales</taxon>
        <taxon>Corynebacteriaceae</taxon>
        <taxon>Corynebacterium</taxon>
    </lineage>
</organism>
<accession>A0ABT2FZ04</accession>
<keyword evidence="2" id="KW-1003">Cell membrane</keyword>
<feature type="transmembrane region" description="Helical" evidence="6">
    <location>
        <begin position="159"/>
        <end position="178"/>
    </location>
</feature>
<evidence type="ECO:0000256" key="2">
    <source>
        <dbReference type="ARBA" id="ARBA00022475"/>
    </source>
</evidence>
<feature type="transmembrane region" description="Helical" evidence="6">
    <location>
        <begin position="80"/>
        <end position="97"/>
    </location>
</feature>
<evidence type="ECO:0000313" key="8">
    <source>
        <dbReference type="Proteomes" id="UP001205965"/>
    </source>
</evidence>
<evidence type="ECO:0000256" key="3">
    <source>
        <dbReference type="ARBA" id="ARBA00022692"/>
    </source>
</evidence>
<dbReference type="Proteomes" id="UP001205965">
    <property type="component" value="Unassembled WGS sequence"/>
</dbReference>
<dbReference type="PANTHER" id="PTHR10010:SF46">
    <property type="entry name" value="SODIUM-DEPENDENT PHOSPHATE TRANSPORT PROTEIN 2B"/>
    <property type="match status" value="1"/>
</dbReference>
<feature type="transmembrane region" description="Helical" evidence="6">
    <location>
        <begin position="225"/>
        <end position="246"/>
    </location>
</feature>
<evidence type="ECO:0000313" key="7">
    <source>
        <dbReference type="EMBL" id="MCS5479703.1"/>
    </source>
</evidence>
<comment type="caution">
    <text evidence="7">The sequence shown here is derived from an EMBL/GenBank/DDBJ whole genome shotgun (WGS) entry which is preliminary data.</text>
</comment>
<gene>
    <name evidence="7" type="ORF">NYP18_08530</name>
</gene>
<evidence type="ECO:0000256" key="6">
    <source>
        <dbReference type="SAM" id="Phobius"/>
    </source>
</evidence>
<dbReference type="EMBL" id="JANWTC010000005">
    <property type="protein sequence ID" value="MCS5479703.1"/>
    <property type="molecule type" value="Genomic_DNA"/>
</dbReference>
<reference evidence="7 8" key="1">
    <citation type="submission" date="2022-08" db="EMBL/GenBank/DDBJ databases">
        <title>YIM 101645 draft genome.</title>
        <authorList>
            <person name="Chen X."/>
        </authorList>
    </citation>
    <scope>NUCLEOTIDE SEQUENCE [LARGE SCALE GENOMIC DNA]</scope>
    <source>
        <strain evidence="7 8">YIM 101645</strain>
    </source>
</reference>